<accession>A0ABW7QP66</accession>
<evidence type="ECO:0000313" key="1">
    <source>
        <dbReference type="EMBL" id="MFH8546773.1"/>
    </source>
</evidence>
<organism evidence="1 2">
    <name type="scientific">Streptomyces longisporoflavus</name>
    <dbReference type="NCBI Taxonomy" id="28044"/>
    <lineage>
        <taxon>Bacteria</taxon>
        <taxon>Bacillati</taxon>
        <taxon>Actinomycetota</taxon>
        <taxon>Actinomycetes</taxon>
        <taxon>Kitasatosporales</taxon>
        <taxon>Streptomycetaceae</taxon>
        <taxon>Streptomyces</taxon>
    </lineage>
</organism>
<comment type="caution">
    <text evidence="1">The sequence shown here is derived from an EMBL/GenBank/DDBJ whole genome shotgun (WGS) entry which is preliminary data.</text>
</comment>
<dbReference type="InterPro" id="IPR014719">
    <property type="entry name" value="Ribosomal_bL12_C/ClpS-like"/>
</dbReference>
<protein>
    <recommendedName>
        <fullName evidence="3">Ribosomal protein L7/L12 C-terminal domain-containing protein</fullName>
    </recommendedName>
</protein>
<proteinExistence type="predicted"/>
<dbReference type="Gene3D" id="3.30.1390.10">
    <property type="match status" value="1"/>
</dbReference>
<sequence>MNTVMLVVIALTGIVAIVTVEGRSSRLDRRVRALDRKMDLLLEHLQVRDDDPQLAQVTALAREGQDIAAIKKYREITGAGLLEAKQAVDRMTP</sequence>
<evidence type="ECO:0008006" key="3">
    <source>
        <dbReference type="Google" id="ProtNLM"/>
    </source>
</evidence>
<evidence type="ECO:0000313" key="2">
    <source>
        <dbReference type="Proteomes" id="UP001610818"/>
    </source>
</evidence>
<reference evidence="1 2" key="1">
    <citation type="submission" date="2024-10" db="EMBL/GenBank/DDBJ databases">
        <title>The Natural Products Discovery Center: Release of the First 8490 Sequenced Strains for Exploring Actinobacteria Biosynthetic Diversity.</title>
        <authorList>
            <person name="Kalkreuter E."/>
            <person name="Kautsar S.A."/>
            <person name="Yang D."/>
            <person name="Bader C.D."/>
            <person name="Teijaro C.N."/>
            <person name="Fluegel L."/>
            <person name="Davis C.M."/>
            <person name="Simpson J.R."/>
            <person name="Lauterbach L."/>
            <person name="Steele A.D."/>
            <person name="Gui C."/>
            <person name="Meng S."/>
            <person name="Li G."/>
            <person name="Viehrig K."/>
            <person name="Ye F."/>
            <person name="Su P."/>
            <person name="Kiefer A.F."/>
            <person name="Nichols A."/>
            <person name="Cepeda A.J."/>
            <person name="Yan W."/>
            <person name="Fan B."/>
            <person name="Jiang Y."/>
            <person name="Adhikari A."/>
            <person name="Zheng C.-J."/>
            <person name="Schuster L."/>
            <person name="Cowan T.M."/>
            <person name="Smanski M.J."/>
            <person name="Chevrette M.G."/>
            <person name="De Carvalho L.P.S."/>
            <person name="Shen B."/>
        </authorList>
    </citation>
    <scope>NUCLEOTIDE SEQUENCE [LARGE SCALE GENOMIC DNA]</scope>
    <source>
        <strain evidence="1 2">NPDC017990</strain>
    </source>
</reference>
<dbReference type="RefSeq" id="WP_397712510.1">
    <property type="nucleotide sequence ID" value="NZ_JBIRGN010000003.1"/>
</dbReference>
<gene>
    <name evidence="1" type="ORF">ACH4F9_17365</name>
</gene>
<dbReference type="EMBL" id="JBIRGQ010000003">
    <property type="protein sequence ID" value="MFH8546773.1"/>
    <property type="molecule type" value="Genomic_DNA"/>
</dbReference>
<name>A0ABW7QP66_9ACTN</name>
<dbReference type="Proteomes" id="UP001610818">
    <property type="component" value="Unassembled WGS sequence"/>
</dbReference>
<keyword evidence="2" id="KW-1185">Reference proteome</keyword>